<name>A0ABN9Q6F6_9DINO</name>
<feature type="compositionally biased region" description="Basic and acidic residues" evidence="1">
    <location>
        <begin position="116"/>
        <end position="125"/>
    </location>
</feature>
<sequence>MAAAASRSRAAAPGRAGAGGRRRPLVTALATLAAGCLHRSGSARRPGEPGPGAALAPERAPFWRAARSPPRRPQLLGGWRVERWRAASPAAESPPRTAMHVAGFRPPSAAGALPDGRCRGSDRQPPRLRAQRGSWEVRRDQMILPAARIQTPKGVTGSGFVLCQGANGTFVLTNHHVIRDAIQQSDRWDPVAKSSSKVERTQPISVQVFRYDDRGRHVQTVTTSAQIVGYTQYGDEWDFEGDLALLKLQVNLDDLPHSTLIGEQEFMDEVRTLDEIVMVGCPDGSELPLPTTGHIASLTEERAGVSLLLSQACSVERGLLHAPYWGLFLACAYRPAGHRHPLDGRQPWQHHRGHPWQFSAAGHTSACHPWLPAQCWFRGPRAGRGPVRRRRRRHLGRHGRR</sequence>
<dbReference type="SUPFAM" id="SSF50494">
    <property type="entry name" value="Trypsin-like serine proteases"/>
    <property type="match status" value="1"/>
</dbReference>
<reference evidence="2" key="1">
    <citation type="submission" date="2023-10" db="EMBL/GenBank/DDBJ databases">
        <authorList>
            <person name="Chen Y."/>
            <person name="Shah S."/>
            <person name="Dougan E. K."/>
            <person name="Thang M."/>
            <person name="Chan C."/>
        </authorList>
    </citation>
    <scope>NUCLEOTIDE SEQUENCE [LARGE SCALE GENOMIC DNA]</scope>
</reference>
<keyword evidence="3" id="KW-1185">Reference proteome</keyword>
<evidence type="ECO:0000313" key="2">
    <source>
        <dbReference type="EMBL" id="CAK0801335.1"/>
    </source>
</evidence>
<dbReference type="Pfam" id="PF13365">
    <property type="entry name" value="Trypsin_2"/>
    <property type="match status" value="1"/>
</dbReference>
<evidence type="ECO:0000256" key="1">
    <source>
        <dbReference type="SAM" id="MobiDB-lite"/>
    </source>
</evidence>
<evidence type="ECO:0008006" key="4">
    <source>
        <dbReference type="Google" id="ProtNLM"/>
    </source>
</evidence>
<dbReference type="InterPro" id="IPR009003">
    <property type="entry name" value="Peptidase_S1_PA"/>
</dbReference>
<feature type="region of interest" description="Disordered" evidence="1">
    <location>
        <begin position="107"/>
        <end position="134"/>
    </location>
</feature>
<dbReference type="EMBL" id="CAUYUJ010002558">
    <property type="protein sequence ID" value="CAK0801335.1"/>
    <property type="molecule type" value="Genomic_DNA"/>
</dbReference>
<dbReference type="Proteomes" id="UP001189429">
    <property type="component" value="Unassembled WGS sequence"/>
</dbReference>
<organism evidence="2 3">
    <name type="scientific">Prorocentrum cordatum</name>
    <dbReference type="NCBI Taxonomy" id="2364126"/>
    <lineage>
        <taxon>Eukaryota</taxon>
        <taxon>Sar</taxon>
        <taxon>Alveolata</taxon>
        <taxon>Dinophyceae</taxon>
        <taxon>Prorocentrales</taxon>
        <taxon>Prorocentraceae</taxon>
        <taxon>Prorocentrum</taxon>
    </lineage>
</organism>
<feature type="compositionally biased region" description="Low complexity" evidence="1">
    <location>
        <begin position="1"/>
        <end position="15"/>
    </location>
</feature>
<accession>A0ABN9Q6F6</accession>
<evidence type="ECO:0000313" key="3">
    <source>
        <dbReference type="Proteomes" id="UP001189429"/>
    </source>
</evidence>
<protein>
    <recommendedName>
        <fullName evidence="4">Serine protease</fullName>
    </recommendedName>
</protein>
<dbReference type="Gene3D" id="2.40.10.120">
    <property type="match status" value="1"/>
</dbReference>
<proteinExistence type="predicted"/>
<feature type="region of interest" description="Disordered" evidence="1">
    <location>
        <begin position="1"/>
        <end position="23"/>
    </location>
</feature>
<comment type="caution">
    <text evidence="2">The sequence shown here is derived from an EMBL/GenBank/DDBJ whole genome shotgun (WGS) entry which is preliminary data.</text>
</comment>
<gene>
    <name evidence="2" type="ORF">PCOR1329_LOCUS9224</name>
</gene>